<dbReference type="KEGG" id="anh:A6F65_00573"/>
<gene>
    <name evidence="9" type="ORF">A6F65_00573</name>
</gene>
<feature type="transmembrane region" description="Helical" evidence="8">
    <location>
        <begin position="76"/>
        <end position="95"/>
    </location>
</feature>
<dbReference type="Proteomes" id="UP000092698">
    <property type="component" value="Chromosome"/>
</dbReference>
<dbReference type="RefSeq" id="WP_067785751.1">
    <property type="nucleotide sequence ID" value="NZ_CP016545.1"/>
</dbReference>
<feature type="transmembrane region" description="Helical" evidence="8">
    <location>
        <begin position="12"/>
        <end position="38"/>
    </location>
</feature>
<keyword evidence="7 8" id="KW-0472">Membrane</keyword>
<keyword evidence="4 8" id="KW-1003">Cell membrane</keyword>
<dbReference type="STRING" id="645517.A6F65_00573"/>
<feature type="transmembrane region" description="Helical" evidence="8">
    <location>
        <begin position="229"/>
        <end position="247"/>
    </location>
</feature>
<evidence type="ECO:0000313" key="9">
    <source>
        <dbReference type="EMBL" id="ANU06896.1"/>
    </source>
</evidence>
<organism evidence="9 10">
    <name type="scientific">Paraurantiacibacter namhicola</name>
    <dbReference type="NCBI Taxonomy" id="645517"/>
    <lineage>
        <taxon>Bacteria</taxon>
        <taxon>Pseudomonadati</taxon>
        <taxon>Pseudomonadota</taxon>
        <taxon>Alphaproteobacteria</taxon>
        <taxon>Sphingomonadales</taxon>
        <taxon>Erythrobacteraceae</taxon>
        <taxon>Paraurantiacibacter</taxon>
    </lineage>
</organism>
<evidence type="ECO:0000256" key="8">
    <source>
        <dbReference type="RuleBase" id="RU363041"/>
    </source>
</evidence>
<reference evidence="9 10" key="1">
    <citation type="submission" date="2016-07" db="EMBL/GenBank/DDBJ databases">
        <title>Complete genome sequence of Altererythrobacter namhicola JCM 16345T, containing esterase-encoding genes.</title>
        <authorList>
            <person name="Cheng H."/>
            <person name="Wu Y.-H."/>
            <person name="Jian S.-L."/>
            <person name="Huo Y.-Y."/>
            <person name="Wang C.-S."/>
            <person name="Xu X.-W."/>
        </authorList>
    </citation>
    <scope>NUCLEOTIDE SEQUENCE [LARGE SCALE GENOMIC DNA]</scope>
    <source>
        <strain evidence="9 10">JCM 16345</strain>
    </source>
</reference>
<feature type="transmembrane region" description="Helical" evidence="8">
    <location>
        <begin position="201"/>
        <end position="222"/>
    </location>
</feature>
<dbReference type="GO" id="GO:0005886">
    <property type="term" value="C:plasma membrane"/>
    <property type="evidence" value="ECO:0007669"/>
    <property type="project" value="UniProtKB-SubCell"/>
</dbReference>
<keyword evidence="6 8" id="KW-1133">Transmembrane helix</keyword>
<feature type="transmembrane region" description="Helical" evidence="8">
    <location>
        <begin position="102"/>
        <end position="120"/>
    </location>
</feature>
<feature type="transmembrane region" description="Helical" evidence="8">
    <location>
        <begin position="140"/>
        <end position="162"/>
    </location>
</feature>
<evidence type="ECO:0000256" key="5">
    <source>
        <dbReference type="ARBA" id="ARBA00022692"/>
    </source>
</evidence>
<dbReference type="InterPro" id="IPR052017">
    <property type="entry name" value="TSUP"/>
</dbReference>
<dbReference type="Pfam" id="PF01925">
    <property type="entry name" value="TauE"/>
    <property type="match status" value="1"/>
</dbReference>
<dbReference type="AlphaFoldDB" id="A0A1C7D5X4"/>
<accession>A0A1C7D5X4</accession>
<dbReference type="InterPro" id="IPR002781">
    <property type="entry name" value="TM_pro_TauE-like"/>
</dbReference>
<evidence type="ECO:0000256" key="6">
    <source>
        <dbReference type="ARBA" id="ARBA00022989"/>
    </source>
</evidence>
<keyword evidence="5 8" id="KW-0812">Transmembrane</keyword>
<dbReference type="PANTHER" id="PTHR30269">
    <property type="entry name" value="TRANSMEMBRANE PROTEIN YFCA"/>
    <property type="match status" value="1"/>
</dbReference>
<evidence type="ECO:0000256" key="2">
    <source>
        <dbReference type="ARBA" id="ARBA00009142"/>
    </source>
</evidence>
<proteinExistence type="inferred from homology"/>
<protein>
    <recommendedName>
        <fullName evidence="8">Probable membrane transporter protein</fullName>
    </recommendedName>
</protein>
<dbReference type="PANTHER" id="PTHR30269:SF37">
    <property type="entry name" value="MEMBRANE TRANSPORTER PROTEIN"/>
    <property type="match status" value="1"/>
</dbReference>
<evidence type="ECO:0000256" key="1">
    <source>
        <dbReference type="ARBA" id="ARBA00004651"/>
    </source>
</evidence>
<keyword evidence="3" id="KW-0813">Transport</keyword>
<dbReference type="OrthoDB" id="7345770at2"/>
<evidence type="ECO:0000313" key="10">
    <source>
        <dbReference type="Proteomes" id="UP000092698"/>
    </source>
</evidence>
<sequence>MEILDGFSTAQIVAAAAAVLVSAFVRGLTGFGFGFLLTPILALALSPVQAVLLVNVLAFSLAAAEVRYVLREADRSAIWISGLLVLTVMPGLLLLSAIPAQYGRVLIALAALTAFVIVVLPRRKQAEPAPPGPVTTGATGLIAGVATGFAAMPGISVVPYYVRQAMPRTRAKASMIGIFGVSALASLVSGAVTGLLEWKLLLFGVLLFPVMAAGNWVGSLVFGRVSDPLWRTFVGVILGAAALAALARL</sequence>
<dbReference type="PATRIC" id="fig|645517.4.peg.575"/>
<comment type="similarity">
    <text evidence="2 8">Belongs to the 4-toluene sulfonate uptake permease (TSUP) (TC 2.A.102) family.</text>
</comment>
<feature type="transmembrane region" description="Helical" evidence="8">
    <location>
        <begin position="174"/>
        <end position="195"/>
    </location>
</feature>
<name>A0A1C7D5X4_9SPHN</name>
<dbReference type="EMBL" id="CP016545">
    <property type="protein sequence ID" value="ANU06896.1"/>
    <property type="molecule type" value="Genomic_DNA"/>
</dbReference>
<feature type="transmembrane region" description="Helical" evidence="8">
    <location>
        <begin position="50"/>
        <end position="70"/>
    </location>
</feature>
<comment type="subcellular location">
    <subcellularLocation>
        <location evidence="1 8">Cell membrane</location>
        <topology evidence="1 8">Multi-pass membrane protein</topology>
    </subcellularLocation>
</comment>
<evidence type="ECO:0000256" key="4">
    <source>
        <dbReference type="ARBA" id="ARBA00022475"/>
    </source>
</evidence>
<evidence type="ECO:0000256" key="7">
    <source>
        <dbReference type="ARBA" id="ARBA00023136"/>
    </source>
</evidence>
<keyword evidence="10" id="KW-1185">Reference proteome</keyword>
<evidence type="ECO:0000256" key="3">
    <source>
        <dbReference type="ARBA" id="ARBA00022448"/>
    </source>
</evidence>